<name>A0A1I2FIM2_9SPHI</name>
<dbReference type="Proteomes" id="UP000183129">
    <property type="component" value="Unassembled WGS sequence"/>
</dbReference>
<protein>
    <recommendedName>
        <fullName evidence="1">DUF4062 domain-containing protein</fullName>
    </recommendedName>
</protein>
<dbReference type="Pfam" id="PF13271">
    <property type="entry name" value="DUF4062"/>
    <property type="match status" value="1"/>
</dbReference>
<dbReference type="RefSeq" id="WP_201771417.1">
    <property type="nucleotide sequence ID" value="NZ_FONS01000004.1"/>
</dbReference>
<evidence type="ECO:0000259" key="1">
    <source>
        <dbReference type="Pfam" id="PF13271"/>
    </source>
</evidence>
<reference evidence="2 3" key="1">
    <citation type="submission" date="2016-10" db="EMBL/GenBank/DDBJ databases">
        <authorList>
            <person name="de Groot N.N."/>
        </authorList>
    </citation>
    <scope>NUCLEOTIDE SEQUENCE [LARGE SCALE GENOMIC DNA]</scope>
    <source>
        <strain evidence="2 3">ATCC 51969</strain>
    </source>
</reference>
<dbReference type="EMBL" id="FONS01000004">
    <property type="protein sequence ID" value="SFF05344.1"/>
    <property type="molecule type" value="Genomic_DNA"/>
</dbReference>
<evidence type="ECO:0000313" key="3">
    <source>
        <dbReference type="Proteomes" id="UP000183129"/>
    </source>
</evidence>
<gene>
    <name evidence="2" type="ORF">SAMN03003324_02265</name>
</gene>
<sequence>MGKETTATAKLPLARKRSIIYNECFLVLEQFILILQHNKKNMAKPRVFISSTFYDLKQTRADLDLFLDQLGYEPVRNEEGDIPYGKEDALEEYCYKEIKSIDILISIVGGRFGSESKKHDSSVSQMEIRAALAENKQIYLFIDKNVLSEYETYLLNKDSDIKYRYVDDQRIYNFIEEIKSLKANNNIKGFDTVSDITKYLKEQLAGLFQRFLQEQTRVKEINLIKGLEKTAQTLNRLVNYLSDENKDQAEEINRILMISHPLTESVKSDLGIKYNFYIEGFDDLKAFMIAYGYTIDDDEPLFGPYLFVRTFNNNIYKLIVSTEIFDDEKKLKFFKKNDWNTNWSIYTVEAIVYSDEDDLPF</sequence>
<evidence type="ECO:0000313" key="2">
    <source>
        <dbReference type="EMBL" id="SFF05344.1"/>
    </source>
</evidence>
<feature type="domain" description="DUF4062" evidence="1">
    <location>
        <begin position="46"/>
        <end position="131"/>
    </location>
</feature>
<accession>A0A1I2FIM2</accession>
<dbReference type="AlphaFoldDB" id="A0A1I2FIM2"/>
<dbReference type="InterPro" id="IPR025139">
    <property type="entry name" value="DUF4062"/>
</dbReference>
<proteinExistence type="predicted"/>
<organism evidence="2 3">
    <name type="scientific">Pedobacter antarcticus</name>
    <dbReference type="NCBI Taxonomy" id="34086"/>
    <lineage>
        <taxon>Bacteria</taxon>
        <taxon>Pseudomonadati</taxon>
        <taxon>Bacteroidota</taxon>
        <taxon>Sphingobacteriia</taxon>
        <taxon>Sphingobacteriales</taxon>
        <taxon>Sphingobacteriaceae</taxon>
        <taxon>Pedobacter</taxon>
    </lineage>
</organism>